<protein>
    <submittedName>
        <fullName evidence="15">Cytochrome P450 CYP306A1</fullName>
    </submittedName>
</protein>
<keyword evidence="7 14" id="KW-0479">Metal-binding</keyword>
<keyword evidence="9" id="KW-0492">Microsome</keyword>
<dbReference type="GO" id="GO:0008395">
    <property type="term" value="F:steroid hydroxylase activity"/>
    <property type="evidence" value="ECO:0007669"/>
    <property type="project" value="TreeGrafter"/>
</dbReference>
<dbReference type="GO" id="GO:0016712">
    <property type="term" value="F:oxidoreductase activity, acting on paired donors, with incorporation or reduction of molecular oxygen, reduced flavin or flavoprotein as one donor, and incorporation of one atom of oxygen"/>
    <property type="evidence" value="ECO:0007669"/>
    <property type="project" value="TreeGrafter"/>
</dbReference>
<dbReference type="GO" id="GO:0020037">
    <property type="term" value="F:heme binding"/>
    <property type="evidence" value="ECO:0007669"/>
    <property type="project" value="InterPro"/>
</dbReference>
<dbReference type="SUPFAM" id="SSF48264">
    <property type="entry name" value="Cytochrome P450"/>
    <property type="match status" value="1"/>
</dbReference>
<dbReference type="AlphaFoldDB" id="A0A2H4G2X1"/>
<dbReference type="InterPro" id="IPR050182">
    <property type="entry name" value="Cytochrome_P450_fam2"/>
</dbReference>
<evidence type="ECO:0000256" key="6">
    <source>
        <dbReference type="ARBA" id="ARBA00022617"/>
    </source>
</evidence>
<evidence type="ECO:0000256" key="3">
    <source>
        <dbReference type="ARBA" id="ARBA00004174"/>
    </source>
</evidence>
<feature type="binding site" description="axial binding residue" evidence="14">
    <location>
        <position position="441"/>
    </location>
    <ligand>
        <name>heme</name>
        <dbReference type="ChEBI" id="CHEBI:30413"/>
    </ligand>
    <ligandPart>
        <name>Fe</name>
        <dbReference type="ChEBI" id="CHEBI:18248"/>
    </ligandPart>
</feature>
<sequence length="501" mass="57804">MFLGGLTLVPFVLNWSFQRQSEGKTLPPGPRGLPIVGSLLHIDPEKPFEYFETVAQDYGPISKVYMGSKLFIIITDVDILRKYFGKPAFCGRAPLDLPFKIMEGYGLIAAEGEHWAYQRQFTAKFMKDVGMRGGTTHAKMEMEERLMSSVRYFIAKLQEDEAVSLDEPLQQTIGNMLNDIIFGLRYGPSDSRWQRIQSLRENGVKRLKMSQAANLIPFLSHFVQGHLDEFSQGIKETHVEYQRVIDMRKSEFDDRGEYQGPKCLVGDYLKVQKEIRFKNPFSEEARSFSDKQLCYLAGDIFGAGIDTTVNTIQWSILYLCRRGRIQEEIYEDIKNRCGSEITLQDRPNLGYLVAFINEVMRMKPAVPMGVPHGTTEEVPLEGYTIPKGTTIIPLIWAINGEERYWRSPTVFSPNRFLNNPDHMELRPQDHFIPFQVGKRRCVGEEFGMDMIFLFLGNLLRNYEVMFSPQDLYYDINCYPDFAFTLHPMPYLVQLVKRPAFD</sequence>
<evidence type="ECO:0000256" key="14">
    <source>
        <dbReference type="PIRSR" id="PIRSR602401-1"/>
    </source>
</evidence>
<keyword evidence="10" id="KW-0560">Oxidoreductase</keyword>
<evidence type="ECO:0000256" key="8">
    <source>
        <dbReference type="ARBA" id="ARBA00022824"/>
    </source>
</evidence>
<dbReference type="FunFam" id="1.10.630.10:FF:000238">
    <property type="entry name" value="Cytochrome P450 2A6"/>
    <property type="match status" value="1"/>
</dbReference>
<comment type="subcellular location">
    <subcellularLocation>
        <location evidence="4">Endoplasmic reticulum membrane</location>
        <topology evidence="4">Peripheral membrane protein</topology>
    </subcellularLocation>
    <subcellularLocation>
        <location evidence="3">Microsome membrane</location>
        <topology evidence="3">Peripheral membrane protein</topology>
    </subcellularLocation>
</comment>
<keyword evidence="12" id="KW-0503">Monooxygenase</keyword>
<accession>A0A2H4G2X1</accession>
<evidence type="ECO:0000256" key="7">
    <source>
        <dbReference type="ARBA" id="ARBA00022723"/>
    </source>
</evidence>
<dbReference type="InterPro" id="IPR002401">
    <property type="entry name" value="Cyt_P450_E_grp-I"/>
</dbReference>
<keyword evidence="8" id="KW-0256">Endoplasmic reticulum</keyword>
<keyword evidence="13" id="KW-0472">Membrane</keyword>
<comment type="function">
    <text evidence="2">May be involved in the metabolism of insect hormones and in the breakdown of synthetic insecticides.</text>
</comment>
<dbReference type="PRINTS" id="PR00463">
    <property type="entry name" value="EP450I"/>
</dbReference>
<organism evidence="15">
    <name type="scientific">Tigriopus kingsejongensis</name>
    <dbReference type="NCBI Taxonomy" id="1133412"/>
    <lineage>
        <taxon>Eukaryota</taxon>
        <taxon>Metazoa</taxon>
        <taxon>Ecdysozoa</taxon>
        <taxon>Arthropoda</taxon>
        <taxon>Crustacea</taxon>
        <taxon>Multicrustacea</taxon>
        <taxon>Hexanauplia</taxon>
        <taxon>Copepoda</taxon>
        <taxon>Harpacticoida</taxon>
        <taxon>Harpacticidae</taxon>
        <taxon>Tigriopus</taxon>
    </lineage>
</organism>
<dbReference type="Gene3D" id="1.10.630.10">
    <property type="entry name" value="Cytochrome P450"/>
    <property type="match status" value="1"/>
</dbReference>
<dbReference type="EMBL" id="KY249912">
    <property type="protein sequence ID" value="APH81383.1"/>
    <property type="molecule type" value="mRNA"/>
</dbReference>
<evidence type="ECO:0000256" key="2">
    <source>
        <dbReference type="ARBA" id="ARBA00003690"/>
    </source>
</evidence>
<evidence type="ECO:0000256" key="11">
    <source>
        <dbReference type="ARBA" id="ARBA00023004"/>
    </source>
</evidence>
<evidence type="ECO:0000256" key="12">
    <source>
        <dbReference type="ARBA" id="ARBA00023033"/>
    </source>
</evidence>
<proteinExistence type="evidence at transcript level"/>
<evidence type="ECO:0000256" key="9">
    <source>
        <dbReference type="ARBA" id="ARBA00022848"/>
    </source>
</evidence>
<dbReference type="GO" id="GO:0006805">
    <property type="term" value="P:xenobiotic metabolic process"/>
    <property type="evidence" value="ECO:0007669"/>
    <property type="project" value="TreeGrafter"/>
</dbReference>
<dbReference type="InterPro" id="IPR036396">
    <property type="entry name" value="Cyt_P450_sf"/>
</dbReference>
<evidence type="ECO:0000313" key="15">
    <source>
        <dbReference type="EMBL" id="APH81383.1"/>
    </source>
</evidence>
<keyword evidence="6 14" id="KW-0349">Heme</keyword>
<dbReference type="PRINTS" id="PR00385">
    <property type="entry name" value="P450"/>
</dbReference>
<evidence type="ECO:0000256" key="4">
    <source>
        <dbReference type="ARBA" id="ARBA00004406"/>
    </source>
</evidence>
<dbReference type="InterPro" id="IPR001128">
    <property type="entry name" value="Cyt_P450"/>
</dbReference>
<dbReference type="PANTHER" id="PTHR24300:SF403">
    <property type="entry name" value="CYTOCHROME P450 306A1"/>
    <property type="match status" value="1"/>
</dbReference>
<keyword evidence="11 14" id="KW-0408">Iron</keyword>
<comment type="cofactor">
    <cofactor evidence="1 14">
        <name>heme</name>
        <dbReference type="ChEBI" id="CHEBI:30413"/>
    </cofactor>
</comment>
<dbReference type="Pfam" id="PF00067">
    <property type="entry name" value="p450"/>
    <property type="match status" value="1"/>
</dbReference>
<comment type="similarity">
    <text evidence="5">Belongs to the cytochrome P450 family.</text>
</comment>
<evidence type="ECO:0000256" key="10">
    <source>
        <dbReference type="ARBA" id="ARBA00023002"/>
    </source>
</evidence>
<evidence type="ECO:0000256" key="5">
    <source>
        <dbReference type="ARBA" id="ARBA00010617"/>
    </source>
</evidence>
<evidence type="ECO:0000256" key="1">
    <source>
        <dbReference type="ARBA" id="ARBA00001971"/>
    </source>
</evidence>
<name>A0A2H4G2X1_9MAXI</name>
<dbReference type="GO" id="GO:0005789">
    <property type="term" value="C:endoplasmic reticulum membrane"/>
    <property type="evidence" value="ECO:0007669"/>
    <property type="project" value="UniProtKB-SubCell"/>
</dbReference>
<dbReference type="GO" id="GO:0006082">
    <property type="term" value="P:organic acid metabolic process"/>
    <property type="evidence" value="ECO:0007669"/>
    <property type="project" value="TreeGrafter"/>
</dbReference>
<reference evidence="15" key="1">
    <citation type="submission" date="2016-11" db="EMBL/GenBank/DDBJ databases">
        <title>Comparative effects of crude oil on the Antarctic and temperate congenic copepods Tigriopus kingsejongensis and Tigriopus japonicus.</title>
        <authorList>
            <person name="Lee J.-S."/>
        </authorList>
    </citation>
    <scope>NUCLEOTIDE SEQUENCE</scope>
</reference>
<evidence type="ECO:0000256" key="13">
    <source>
        <dbReference type="ARBA" id="ARBA00023136"/>
    </source>
</evidence>
<dbReference type="PANTHER" id="PTHR24300">
    <property type="entry name" value="CYTOCHROME P450 508A4-RELATED"/>
    <property type="match status" value="1"/>
</dbReference>
<dbReference type="GO" id="GO:0005506">
    <property type="term" value="F:iron ion binding"/>
    <property type="evidence" value="ECO:0007669"/>
    <property type="project" value="InterPro"/>
</dbReference>